<keyword evidence="3" id="KW-1185">Reference proteome</keyword>
<evidence type="ECO:0008006" key="4">
    <source>
        <dbReference type="Google" id="ProtNLM"/>
    </source>
</evidence>
<dbReference type="InterPro" id="IPR027417">
    <property type="entry name" value="P-loop_NTPase"/>
</dbReference>
<dbReference type="Gene3D" id="3.40.50.300">
    <property type="entry name" value="P-loop containing nucleotide triphosphate hydrolases"/>
    <property type="match status" value="1"/>
</dbReference>
<evidence type="ECO:0000313" key="2">
    <source>
        <dbReference type="EMBL" id="PAQ03911.1"/>
    </source>
</evidence>
<comment type="caution">
    <text evidence="2">The sequence shown here is derived from an EMBL/GenBank/DDBJ whole genome shotgun (WGS) entry which is preliminary data.</text>
</comment>
<feature type="coiled-coil region" evidence="1">
    <location>
        <begin position="371"/>
        <end position="446"/>
    </location>
</feature>
<name>A0AB36RJC7_9HYPH</name>
<dbReference type="Proteomes" id="UP000216215">
    <property type="component" value="Unassembled WGS sequence"/>
</dbReference>
<gene>
    <name evidence="2" type="ORF">CIT25_02310</name>
</gene>
<evidence type="ECO:0000313" key="3">
    <source>
        <dbReference type="Proteomes" id="UP000216215"/>
    </source>
</evidence>
<keyword evidence="1" id="KW-0175">Coiled coil</keyword>
<accession>A0AB36RJC7</accession>
<dbReference type="RefSeq" id="WP_095482961.1">
    <property type="nucleotide sequence ID" value="NZ_CP088153.1"/>
</dbReference>
<proteinExistence type="predicted"/>
<reference evidence="3" key="1">
    <citation type="submission" date="2017-08" db="EMBL/GenBank/DDBJ databases">
        <title>Mesorhizobium wenxinae sp. nov., a novel rhizobial species isolated from root nodules of chickpea (Cicer arietinum L.).</title>
        <authorList>
            <person name="Zhang J."/>
        </authorList>
    </citation>
    <scope>NUCLEOTIDE SEQUENCE [LARGE SCALE GENOMIC DNA]</scope>
    <source>
        <strain evidence="3">USDA 3392</strain>
    </source>
</reference>
<organism evidence="2 3">
    <name type="scientific">Mesorhizobium mediterraneum</name>
    <dbReference type="NCBI Taxonomy" id="43617"/>
    <lineage>
        <taxon>Bacteria</taxon>
        <taxon>Pseudomonadati</taxon>
        <taxon>Pseudomonadota</taxon>
        <taxon>Alphaproteobacteria</taxon>
        <taxon>Hyphomicrobiales</taxon>
        <taxon>Phyllobacteriaceae</taxon>
        <taxon>Mesorhizobium</taxon>
    </lineage>
</organism>
<feature type="coiled-coil region" evidence="1">
    <location>
        <begin position="236"/>
        <end position="277"/>
    </location>
</feature>
<protein>
    <recommendedName>
        <fullName evidence="4">Rad50/SbcC-type AAA domain-containing protein</fullName>
    </recommendedName>
</protein>
<sequence length="622" mass="68669">MASGITIRHLVFTGPSVAPAELSFNDGLNIVYGASNTGKSFTTKALNFMLAATKELPKTEEITHYDAVWLGLTLSSDRDVTLYRATKGGAFRVHDGLIKNTPSAAGAILQGKFDAKRSDNVSYFLLETLGLANKVIVKSANAEKDTLSIRLLSPYVVVSEEDIISERSPVLYSGIPSQRTFERNLFRLLLTGNDDGAAVTVAGKKEKSVARTAKVELVDEMIAQLDEEIGEGGPTREELTEQLRKIEGSLGSLHDNLRQAQNNLDSLVTERRQLVETQRDLVSRFTELEVTLQRFGRLSEVYKSDIARLQALEEGGFILVTMAERDCPVCGAPPGVQRRNHAADEIALAHRAAAAEVRKIQIEQRELGQTITSLEAEATGLRSRSAKLSDEIDRAGKRIEDARPKEIAARHLYEELSATKARIDRAEDLYERRDRLVVRRSQIEEKASEGKADKLDVGVDSTIAYTFGEVVREVLTAWKFPQADRAQFDIETNDVTIGGKPRSANGKGVRAILHAAFNVAVLLFCRRRDLPHPGFLVLDTPLLTYREPMKSKHGELSADEEELKKTSLATHFYEHLAGLKNLAQIIIIENSDPPNGIRPLAKIETFTGVDGEGRYGLFPKLG</sequence>
<evidence type="ECO:0000256" key="1">
    <source>
        <dbReference type="SAM" id="Coils"/>
    </source>
</evidence>
<dbReference type="EMBL" id="NPKI01000005">
    <property type="protein sequence ID" value="PAQ03911.1"/>
    <property type="molecule type" value="Genomic_DNA"/>
</dbReference>
<dbReference type="AlphaFoldDB" id="A0AB36RJC7"/>